<evidence type="ECO:0000313" key="1">
    <source>
        <dbReference type="EMBL" id="GAA4728144.1"/>
    </source>
</evidence>
<name>A0ABP8YGF9_9MICO</name>
<comment type="caution">
    <text evidence="1">The sequence shown here is derived from an EMBL/GenBank/DDBJ whole genome shotgun (WGS) entry which is preliminary data.</text>
</comment>
<gene>
    <name evidence="1" type="ORF">GCM10025782_28610</name>
</gene>
<dbReference type="EMBL" id="BAABLO010000011">
    <property type="protein sequence ID" value="GAA4728144.1"/>
    <property type="molecule type" value="Genomic_DNA"/>
</dbReference>
<dbReference type="Gene3D" id="3.40.50.300">
    <property type="entry name" value="P-loop containing nucleotide triphosphate hydrolases"/>
    <property type="match status" value="2"/>
</dbReference>
<organism evidence="1 2">
    <name type="scientific">Pedococcus ginsenosidimutans</name>
    <dbReference type="NCBI Taxonomy" id="490570"/>
    <lineage>
        <taxon>Bacteria</taxon>
        <taxon>Bacillati</taxon>
        <taxon>Actinomycetota</taxon>
        <taxon>Actinomycetes</taxon>
        <taxon>Micrococcales</taxon>
        <taxon>Intrasporangiaceae</taxon>
        <taxon>Pedococcus</taxon>
    </lineage>
</organism>
<evidence type="ECO:0000313" key="2">
    <source>
        <dbReference type="Proteomes" id="UP001500556"/>
    </source>
</evidence>
<dbReference type="PANTHER" id="PTHR11070:SF45">
    <property type="entry name" value="DNA 3'-5' HELICASE"/>
    <property type="match status" value="1"/>
</dbReference>
<accession>A0ABP8YGF9</accession>
<keyword evidence="2" id="KW-1185">Reference proteome</keyword>
<dbReference type="InterPro" id="IPR027417">
    <property type="entry name" value="P-loop_NTPase"/>
</dbReference>
<dbReference type="SUPFAM" id="SSF52540">
    <property type="entry name" value="P-loop containing nucleoside triphosphate hydrolases"/>
    <property type="match status" value="1"/>
</dbReference>
<proteinExistence type="predicted"/>
<dbReference type="InterPro" id="IPR000212">
    <property type="entry name" value="DNA_helicase_UvrD/REP"/>
</dbReference>
<dbReference type="PANTHER" id="PTHR11070">
    <property type="entry name" value="UVRD / RECB / PCRA DNA HELICASE FAMILY MEMBER"/>
    <property type="match status" value="1"/>
</dbReference>
<reference evidence="2" key="1">
    <citation type="journal article" date="2019" name="Int. J. Syst. Evol. Microbiol.">
        <title>The Global Catalogue of Microorganisms (GCM) 10K type strain sequencing project: providing services to taxonomists for standard genome sequencing and annotation.</title>
        <authorList>
            <consortium name="The Broad Institute Genomics Platform"/>
            <consortium name="The Broad Institute Genome Sequencing Center for Infectious Disease"/>
            <person name="Wu L."/>
            <person name="Ma J."/>
        </authorList>
    </citation>
    <scope>NUCLEOTIDE SEQUENCE [LARGE SCALE GENOMIC DNA]</scope>
    <source>
        <strain evidence="2">JCM 18961</strain>
    </source>
</reference>
<dbReference type="RefSeq" id="WP_345504330.1">
    <property type="nucleotide sequence ID" value="NZ_BAABLO010000011.1"/>
</dbReference>
<protein>
    <submittedName>
        <fullName evidence="1">AAA family ATPase</fullName>
    </submittedName>
</protein>
<sequence length="672" mass="73081">MSAVPELKREQDYLSTARAALARMREQTLSLKVQAHDPISAEHLARTLHLRAASLEDDPSTTLFFGRIDTDTDERWYVGRRHVADDRGDPLVIDWRANMSTAFYRASRTEPMGVVLRRRFGLDRGAITAYEDEHLQDRAEHEVRSQILAEEIERPRVGPMRDIVATIQPEQDEIVRAGVEQTICVQGAPGTGKTAVGLHRAAWLLYAFRDKLARSGVLVIGPNRAFLEHIGAVLPALGEVAVGHTTIEELVASVPVRGTDSTATAVLKGDARLAEVLRTAVWSQVRPATEALVVPRGVRKWRVPAYEVNEILDELRTRGVRYDAARQMLPQRLAHAVLLQMERAGDSPDDRVQDTVARSAVVKKYAASLWPALDAKAVLFSLLSDAEELAQHARDHLAPEEQALLVWSAPPRSKGAARWSRADAVLLDELADHIARTPSLGHVVLDEAQDLSPMQLRAVGRRCSTGAATVLGDIAQGTTPWATDSWESSLAHLGKPGSHVEVLDRGFRVPASVIEYAAQLLPHMAAGLGAPVSVRDNPGRLDVVEVAEREVHDRTASVVATEASEPGSIGVIVPDEWVSKVSKALQHKGIDHGVLGQDHGDIDHQVDVVPATVAKGLEFDRVVVVEPTAIAAAEPDERTGLRRLYVVLTRAVSALTVVHSQPLPAALASADG</sequence>
<dbReference type="Proteomes" id="UP001500556">
    <property type="component" value="Unassembled WGS sequence"/>
</dbReference>